<accession>A0A6J6GQH3</accession>
<feature type="domain" description="EAL" evidence="3">
    <location>
        <begin position="459"/>
        <end position="712"/>
    </location>
</feature>
<evidence type="ECO:0000259" key="3">
    <source>
        <dbReference type="PROSITE" id="PS50883"/>
    </source>
</evidence>
<reference evidence="5" key="1">
    <citation type="submission" date="2020-05" db="EMBL/GenBank/DDBJ databases">
        <authorList>
            <person name="Chiriac C."/>
            <person name="Salcher M."/>
            <person name="Ghai R."/>
            <person name="Kavagutti S V."/>
        </authorList>
    </citation>
    <scope>NUCLEOTIDE SEQUENCE</scope>
</reference>
<dbReference type="InterPro" id="IPR035919">
    <property type="entry name" value="EAL_sf"/>
</dbReference>
<keyword evidence="2" id="KW-0812">Transmembrane</keyword>
<evidence type="ECO:0000256" key="2">
    <source>
        <dbReference type="SAM" id="Phobius"/>
    </source>
</evidence>
<dbReference type="SMART" id="SM00052">
    <property type="entry name" value="EAL"/>
    <property type="match status" value="1"/>
</dbReference>
<dbReference type="AlphaFoldDB" id="A0A6J6GQH3"/>
<organism evidence="5">
    <name type="scientific">freshwater metagenome</name>
    <dbReference type="NCBI Taxonomy" id="449393"/>
    <lineage>
        <taxon>unclassified sequences</taxon>
        <taxon>metagenomes</taxon>
        <taxon>ecological metagenomes</taxon>
    </lineage>
</organism>
<keyword evidence="2" id="KW-0472">Membrane</keyword>
<dbReference type="CDD" id="cd01948">
    <property type="entry name" value="EAL"/>
    <property type="match status" value="1"/>
</dbReference>
<dbReference type="SUPFAM" id="SSF141868">
    <property type="entry name" value="EAL domain-like"/>
    <property type="match status" value="1"/>
</dbReference>
<dbReference type="SMART" id="SM00267">
    <property type="entry name" value="GGDEF"/>
    <property type="match status" value="1"/>
</dbReference>
<dbReference type="InterPro" id="IPR000160">
    <property type="entry name" value="GGDEF_dom"/>
</dbReference>
<dbReference type="PROSITE" id="PS50883">
    <property type="entry name" value="EAL"/>
    <property type="match status" value="1"/>
</dbReference>
<evidence type="ECO:0000256" key="1">
    <source>
        <dbReference type="SAM" id="MobiDB-lite"/>
    </source>
</evidence>
<name>A0A6J6GQH3_9ZZZZ</name>
<feature type="compositionally biased region" description="Basic and acidic residues" evidence="1">
    <location>
        <begin position="1"/>
        <end position="22"/>
    </location>
</feature>
<dbReference type="Pfam" id="PF00990">
    <property type="entry name" value="GGDEF"/>
    <property type="match status" value="1"/>
</dbReference>
<evidence type="ECO:0000259" key="4">
    <source>
        <dbReference type="PROSITE" id="PS50887"/>
    </source>
</evidence>
<dbReference type="Pfam" id="PF00563">
    <property type="entry name" value="EAL"/>
    <property type="match status" value="1"/>
</dbReference>
<feature type="transmembrane region" description="Helical" evidence="2">
    <location>
        <begin position="146"/>
        <end position="167"/>
    </location>
</feature>
<feature type="transmembrane region" description="Helical" evidence="2">
    <location>
        <begin position="173"/>
        <end position="192"/>
    </location>
</feature>
<dbReference type="EMBL" id="CAEZSR010000364">
    <property type="protein sequence ID" value="CAB4603406.1"/>
    <property type="molecule type" value="Genomic_DNA"/>
</dbReference>
<sequence>MTSIHDDLPRDTMMRHVHDGRGHGRASRRTSARVADRVEPACPETDAVTGTDDGDTDGSHAGTGRLGRPLADRVRDDALHHVVANLAPLQVLLLPLALLVAFVMHGEVGGDRLAAWLSASTLATVTVTVTCARVRTHPIVDRTTTVLAAAALACVGSVAGMSTWVAATSAIDVEMMFALFPAVSLAVGTIVCAGRRDMFLWYAVPLTGAASGGLLTTSDTRMQALAALYVGYAMSQVALHHTVSKSLLASLRLQFTSQALAVRMASDQLALTHAYEQLSETNARLAHLASHDPLTGLLNRRGTLERIDQVMGRLDEHESVALLFCDLDRFKAVNDLLGHRGGDQFITVLADRIGRTLEHGCVAGRIGGDEFVVVLPGHDTARAAAVASRLVGVLAQPVHAEGRSVPSSVSIGVSSAPAHGRSTSDLLRNANAALHRAKHAGRNRIELFDGDMHQQLQDAVEAEQALRRAIDEGEILPFFQPEIDASTGRVVGAEILARWLRSDGTVLGANEFIGIARSAGLLERLTERVLGHARPNMRRLASFGLPDGFRFRVNLAPANTDRSWRNDPIDELIRGIDPSLVTVDVRESAIATDLPTAAATLAAFRARGGRVCLDDFTHGVSSLSLLRKLPVDEVRVDRQAIDSIASHPHDRAIVRSIIAVVREIGLSVTAEGVETGAQADTLIALGCVRQQGHHYAKAMPAADFEAYLVAHQAEGLAAAGERSTDWTPPNEWNVDDIR</sequence>
<dbReference type="PANTHER" id="PTHR33121:SF70">
    <property type="entry name" value="SIGNALING PROTEIN YKOW"/>
    <property type="match status" value="1"/>
</dbReference>
<evidence type="ECO:0000313" key="5">
    <source>
        <dbReference type="EMBL" id="CAB4603406.1"/>
    </source>
</evidence>
<dbReference type="InterPro" id="IPR001633">
    <property type="entry name" value="EAL_dom"/>
</dbReference>
<feature type="region of interest" description="Disordered" evidence="1">
    <location>
        <begin position="1"/>
        <end position="68"/>
    </location>
</feature>
<dbReference type="SUPFAM" id="SSF55073">
    <property type="entry name" value="Nucleotide cyclase"/>
    <property type="match status" value="1"/>
</dbReference>
<keyword evidence="2" id="KW-1133">Transmembrane helix</keyword>
<dbReference type="PROSITE" id="PS50887">
    <property type="entry name" value="GGDEF"/>
    <property type="match status" value="1"/>
</dbReference>
<feature type="domain" description="GGDEF" evidence="4">
    <location>
        <begin position="318"/>
        <end position="450"/>
    </location>
</feature>
<feature type="transmembrane region" description="Helical" evidence="2">
    <location>
        <begin position="199"/>
        <end position="218"/>
    </location>
</feature>
<dbReference type="Gene3D" id="3.20.20.450">
    <property type="entry name" value="EAL domain"/>
    <property type="match status" value="1"/>
</dbReference>
<proteinExistence type="predicted"/>
<dbReference type="PANTHER" id="PTHR33121">
    <property type="entry name" value="CYCLIC DI-GMP PHOSPHODIESTERASE PDEF"/>
    <property type="match status" value="1"/>
</dbReference>
<feature type="transmembrane region" description="Helical" evidence="2">
    <location>
        <begin position="115"/>
        <end position="134"/>
    </location>
</feature>
<dbReference type="CDD" id="cd01949">
    <property type="entry name" value="GGDEF"/>
    <property type="match status" value="1"/>
</dbReference>
<dbReference type="InterPro" id="IPR050706">
    <property type="entry name" value="Cyclic-di-GMP_PDE-like"/>
</dbReference>
<dbReference type="NCBIfam" id="TIGR00254">
    <property type="entry name" value="GGDEF"/>
    <property type="match status" value="1"/>
</dbReference>
<gene>
    <name evidence="5" type="ORF">UFOPK1493_04487</name>
</gene>
<feature type="transmembrane region" description="Helical" evidence="2">
    <location>
        <begin position="82"/>
        <end position="103"/>
    </location>
</feature>
<dbReference type="InterPro" id="IPR043128">
    <property type="entry name" value="Rev_trsase/Diguanyl_cyclase"/>
</dbReference>
<protein>
    <submittedName>
        <fullName evidence="5">Unannotated protein</fullName>
    </submittedName>
</protein>
<dbReference type="Gene3D" id="3.30.70.270">
    <property type="match status" value="1"/>
</dbReference>
<dbReference type="GO" id="GO:0071111">
    <property type="term" value="F:cyclic-guanylate-specific phosphodiesterase activity"/>
    <property type="evidence" value="ECO:0007669"/>
    <property type="project" value="InterPro"/>
</dbReference>
<dbReference type="InterPro" id="IPR029787">
    <property type="entry name" value="Nucleotide_cyclase"/>
</dbReference>